<reference evidence="1" key="2">
    <citation type="submission" date="2020-11" db="EMBL/GenBank/DDBJ databases">
        <authorList>
            <person name="McCartney M.A."/>
            <person name="Auch B."/>
            <person name="Kono T."/>
            <person name="Mallez S."/>
            <person name="Becker A."/>
            <person name="Gohl D.M."/>
            <person name="Silverstein K.A.T."/>
            <person name="Koren S."/>
            <person name="Bechman K.B."/>
            <person name="Herman A."/>
            <person name="Abrahante J.E."/>
            <person name="Garbe J."/>
        </authorList>
    </citation>
    <scope>NUCLEOTIDE SEQUENCE</scope>
    <source>
        <strain evidence="1">Duluth1</strain>
        <tissue evidence="1">Whole animal</tissue>
    </source>
</reference>
<proteinExistence type="predicted"/>
<accession>A0A9D4JEH3</accession>
<comment type="caution">
    <text evidence="1">The sequence shown here is derived from an EMBL/GenBank/DDBJ whole genome shotgun (WGS) entry which is preliminary data.</text>
</comment>
<keyword evidence="2" id="KW-1185">Reference proteome</keyword>
<protein>
    <submittedName>
        <fullName evidence="1">Uncharacterized protein</fullName>
    </submittedName>
</protein>
<dbReference type="Proteomes" id="UP000828390">
    <property type="component" value="Unassembled WGS sequence"/>
</dbReference>
<gene>
    <name evidence="1" type="ORF">DPMN_138267</name>
</gene>
<evidence type="ECO:0000313" key="2">
    <source>
        <dbReference type="Proteomes" id="UP000828390"/>
    </source>
</evidence>
<sequence>MPHSPRNLTLGLYDCPRNLTTPLPQSLHHHYSNLLEVLQHFFIVTTPIYLKYIWLEVDYQTATLEYI</sequence>
<organism evidence="1 2">
    <name type="scientific">Dreissena polymorpha</name>
    <name type="common">Zebra mussel</name>
    <name type="synonym">Mytilus polymorpha</name>
    <dbReference type="NCBI Taxonomy" id="45954"/>
    <lineage>
        <taxon>Eukaryota</taxon>
        <taxon>Metazoa</taxon>
        <taxon>Spiralia</taxon>
        <taxon>Lophotrochozoa</taxon>
        <taxon>Mollusca</taxon>
        <taxon>Bivalvia</taxon>
        <taxon>Autobranchia</taxon>
        <taxon>Heteroconchia</taxon>
        <taxon>Euheterodonta</taxon>
        <taxon>Imparidentia</taxon>
        <taxon>Neoheterodontei</taxon>
        <taxon>Myida</taxon>
        <taxon>Dreissenoidea</taxon>
        <taxon>Dreissenidae</taxon>
        <taxon>Dreissena</taxon>
    </lineage>
</organism>
<dbReference type="AlphaFoldDB" id="A0A9D4JEH3"/>
<dbReference type="EMBL" id="JAIWYP010000006">
    <property type="protein sequence ID" value="KAH3809886.1"/>
    <property type="molecule type" value="Genomic_DNA"/>
</dbReference>
<evidence type="ECO:0000313" key="1">
    <source>
        <dbReference type="EMBL" id="KAH3809886.1"/>
    </source>
</evidence>
<reference evidence="1" key="1">
    <citation type="journal article" date="2019" name="bioRxiv">
        <title>The Genome of the Zebra Mussel, Dreissena polymorpha: A Resource for Invasive Species Research.</title>
        <authorList>
            <person name="McCartney M.A."/>
            <person name="Auch B."/>
            <person name="Kono T."/>
            <person name="Mallez S."/>
            <person name="Zhang Y."/>
            <person name="Obille A."/>
            <person name="Becker A."/>
            <person name="Abrahante J.E."/>
            <person name="Garbe J."/>
            <person name="Badalamenti J.P."/>
            <person name="Herman A."/>
            <person name="Mangelson H."/>
            <person name="Liachko I."/>
            <person name="Sullivan S."/>
            <person name="Sone E.D."/>
            <person name="Koren S."/>
            <person name="Silverstein K.A.T."/>
            <person name="Beckman K.B."/>
            <person name="Gohl D.M."/>
        </authorList>
    </citation>
    <scope>NUCLEOTIDE SEQUENCE</scope>
    <source>
        <strain evidence="1">Duluth1</strain>
        <tissue evidence="1">Whole animal</tissue>
    </source>
</reference>
<name>A0A9D4JEH3_DREPO</name>